<organism evidence="1 2">
    <name type="scientific">Puccinia coronata f. sp. avenae</name>
    <dbReference type="NCBI Taxonomy" id="200324"/>
    <lineage>
        <taxon>Eukaryota</taxon>
        <taxon>Fungi</taxon>
        <taxon>Dikarya</taxon>
        <taxon>Basidiomycota</taxon>
        <taxon>Pucciniomycotina</taxon>
        <taxon>Pucciniomycetes</taxon>
        <taxon>Pucciniales</taxon>
        <taxon>Pucciniaceae</taxon>
        <taxon>Puccinia</taxon>
    </lineage>
</organism>
<gene>
    <name evidence="1" type="ORF">PCASD_17757</name>
</gene>
<proteinExistence type="predicted"/>
<dbReference type="EMBL" id="PGCI01000291">
    <property type="protein sequence ID" value="PLW30633.1"/>
    <property type="molecule type" value="Genomic_DNA"/>
</dbReference>
<evidence type="ECO:0000313" key="1">
    <source>
        <dbReference type="EMBL" id="PLW30633.1"/>
    </source>
</evidence>
<dbReference type="Proteomes" id="UP000235392">
    <property type="component" value="Unassembled WGS sequence"/>
</dbReference>
<dbReference type="AlphaFoldDB" id="A0A2N5TYQ2"/>
<sequence length="63" mass="6959">MSQLPLVFPDGSIFLALQRSDPFISLSQKSLGSSARPTCRFLLPLVKEIDSPYKDIDMANSCL</sequence>
<name>A0A2N5TYQ2_9BASI</name>
<protein>
    <submittedName>
        <fullName evidence="1">Uncharacterized protein</fullName>
    </submittedName>
</protein>
<comment type="caution">
    <text evidence="1">The sequence shown here is derived from an EMBL/GenBank/DDBJ whole genome shotgun (WGS) entry which is preliminary data.</text>
</comment>
<accession>A0A2N5TYQ2</accession>
<evidence type="ECO:0000313" key="2">
    <source>
        <dbReference type="Proteomes" id="UP000235392"/>
    </source>
</evidence>
<reference evidence="1 2" key="1">
    <citation type="submission" date="2017-11" db="EMBL/GenBank/DDBJ databases">
        <title>De novo assembly and phasing of dikaryotic genomes from two isolates of Puccinia coronata f. sp. avenae, the causal agent of oat crown rust.</title>
        <authorList>
            <person name="Miller M.E."/>
            <person name="Zhang Y."/>
            <person name="Omidvar V."/>
            <person name="Sperschneider J."/>
            <person name="Schwessinger B."/>
            <person name="Raley C."/>
            <person name="Palmer J.M."/>
            <person name="Garnica D."/>
            <person name="Upadhyaya N."/>
            <person name="Rathjen J."/>
            <person name="Taylor J.M."/>
            <person name="Park R.F."/>
            <person name="Dodds P.N."/>
            <person name="Hirsch C.D."/>
            <person name="Kianian S.F."/>
            <person name="Figueroa M."/>
        </authorList>
    </citation>
    <scope>NUCLEOTIDE SEQUENCE [LARGE SCALE GENOMIC DNA]</scope>
    <source>
        <strain evidence="1">12SD80</strain>
    </source>
</reference>